<protein>
    <submittedName>
        <fullName evidence="2">Uncharacterized protein</fullName>
    </submittedName>
</protein>
<sequence length="185" mass="20699">MGETRESYILLKNDGKKVWVDCRLIGVREEDRNVVKKEFIRREAQDNQGQERFKCQKYKLKQRQKRNCKRFECTSYQALKKTSVWYYIGAVVAAAGFIVFTGGAGAFALGSLGMTGKTIAALLTVGGGMMSAGSVIIGVLKVDGDSHDDYERGDYISGPTGKDQCDEWYQDGKDYEEKVGEPYDC</sequence>
<keyword evidence="3" id="KW-1185">Reference proteome</keyword>
<dbReference type="RefSeq" id="WP_348705643.1">
    <property type="nucleotide sequence ID" value="NZ_CAXIYA010000036.1"/>
</dbReference>
<proteinExistence type="predicted"/>
<accession>A0ABP1F8Z3</accession>
<dbReference type="Proteomes" id="UP001497602">
    <property type="component" value="Unassembled WGS sequence"/>
</dbReference>
<dbReference type="EMBL" id="CAXJRC010000005">
    <property type="protein sequence ID" value="CAL2105244.1"/>
    <property type="molecule type" value="Genomic_DNA"/>
</dbReference>
<keyword evidence="1" id="KW-0472">Membrane</keyword>
<evidence type="ECO:0000313" key="2">
    <source>
        <dbReference type="EMBL" id="CAL2105244.1"/>
    </source>
</evidence>
<comment type="caution">
    <text evidence="2">The sequence shown here is derived from an EMBL/GenBank/DDBJ whole genome shotgun (WGS) entry which is preliminary data.</text>
</comment>
<keyword evidence="1" id="KW-0812">Transmembrane</keyword>
<evidence type="ECO:0000256" key="1">
    <source>
        <dbReference type="SAM" id="Phobius"/>
    </source>
</evidence>
<feature type="transmembrane region" description="Helical" evidence="1">
    <location>
        <begin position="119"/>
        <end position="140"/>
    </location>
</feature>
<keyword evidence="1" id="KW-1133">Transmembrane helix</keyword>
<organism evidence="2 3">
    <name type="scientific">Tenacibaculum vairaonense</name>
    <dbReference type="NCBI Taxonomy" id="3137860"/>
    <lineage>
        <taxon>Bacteria</taxon>
        <taxon>Pseudomonadati</taxon>
        <taxon>Bacteroidota</taxon>
        <taxon>Flavobacteriia</taxon>
        <taxon>Flavobacteriales</taxon>
        <taxon>Flavobacteriaceae</taxon>
        <taxon>Tenacibaculum</taxon>
    </lineage>
</organism>
<reference evidence="2 3" key="1">
    <citation type="submission" date="2024-05" db="EMBL/GenBank/DDBJ databases">
        <authorList>
            <person name="Duchaud E."/>
        </authorList>
    </citation>
    <scope>NUCLEOTIDE SEQUENCE [LARGE SCALE GENOMIC DNA]</scope>
    <source>
        <strain evidence="2">Ena-SAMPLE-TAB-13-05-2024-13:56:06:370-140305</strain>
    </source>
</reference>
<evidence type="ECO:0000313" key="3">
    <source>
        <dbReference type="Proteomes" id="UP001497602"/>
    </source>
</evidence>
<gene>
    <name evidence="2" type="ORF">T190115A13A_140011</name>
</gene>
<name>A0ABP1F8Z3_9FLAO</name>
<feature type="transmembrane region" description="Helical" evidence="1">
    <location>
        <begin position="84"/>
        <end position="107"/>
    </location>
</feature>